<accession>A0A382X987</accession>
<name>A0A382X987_9ZZZZ</name>
<gene>
    <name evidence="1" type="ORF">METZ01_LOCUS420387</name>
</gene>
<feature type="non-terminal residue" evidence="1">
    <location>
        <position position="109"/>
    </location>
</feature>
<sequence length="109" mass="12002">MVLSKTYAEELQWPSFLGAGKSSIEEDSLPIAWGVKQNKAWEVDLPGHGQSSPVIFGNHIFVTAISGNMKDLNHVIMLNLQTGDQEWIFSKPTSNKAKNSVYISRAAPT</sequence>
<organism evidence="1">
    <name type="scientific">marine metagenome</name>
    <dbReference type="NCBI Taxonomy" id="408172"/>
    <lineage>
        <taxon>unclassified sequences</taxon>
        <taxon>metagenomes</taxon>
        <taxon>ecological metagenomes</taxon>
    </lineage>
</organism>
<evidence type="ECO:0000313" key="1">
    <source>
        <dbReference type="EMBL" id="SVD67533.1"/>
    </source>
</evidence>
<dbReference type="SUPFAM" id="SSF50998">
    <property type="entry name" value="Quinoprotein alcohol dehydrogenase-like"/>
    <property type="match status" value="1"/>
</dbReference>
<dbReference type="Gene3D" id="2.130.10.10">
    <property type="entry name" value="YVTN repeat-like/Quinoprotein amine dehydrogenase"/>
    <property type="match status" value="1"/>
</dbReference>
<dbReference type="InterPro" id="IPR011047">
    <property type="entry name" value="Quinoprotein_ADH-like_sf"/>
</dbReference>
<dbReference type="AlphaFoldDB" id="A0A382X987"/>
<dbReference type="EMBL" id="UINC01165886">
    <property type="protein sequence ID" value="SVD67533.1"/>
    <property type="molecule type" value="Genomic_DNA"/>
</dbReference>
<dbReference type="InterPro" id="IPR015943">
    <property type="entry name" value="WD40/YVTN_repeat-like_dom_sf"/>
</dbReference>
<reference evidence="1" key="1">
    <citation type="submission" date="2018-05" db="EMBL/GenBank/DDBJ databases">
        <authorList>
            <person name="Lanie J.A."/>
            <person name="Ng W.-L."/>
            <person name="Kazmierczak K.M."/>
            <person name="Andrzejewski T.M."/>
            <person name="Davidsen T.M."/>
            <person name="Wayne K.J."/>
            <person name="Tettelin H."/>
            <person name="Glass J.I."/>
            <person name="Rusch D."/>
            <person name="Podicherti R."/>
            <person name="Tsui H.-C.T."/>
            <person name="Winkler M.E."/>
        </authorList>
    </citation>
    <scope>NUCLEOTIDE SEQUENCE</scope>
</reference>
<proteinExistence type="predicted"/>
<protein>
    <submittedName>
        <fullName evidence="1">Uncharacterized protein</fullName>
    </submittedName>
</protein>